<dbReference type="InterPro" id="IPR020846">
    <property type="entry name" value="MFS_dom"/>
</dbReference>
<evidence type="ECO:0000256" key="4">
    <source>
        <dbReference type="ARBA" id="ARBA00023136"/>
    </source>
</evidence>
<evidence type="ECO:0000256" key="3">
    <source>
        <dbReference type="ARBA" id="ARBA00022989"/>
    </source>
</evidence>
<evidence type="ECO:0000259" key="7">
    <source>
        <dbReference type="PROSITE" id="PS50850"/>
    </source>
</evidence>
<feature type="transmembrane region" description="Helical" evidence="6">
    <location>
        <begin position="143"/>
        <end position="162"/>
    </location>
</feature>
<keyword evidence="9" id="KW-1185">Reference proteome</keyword>
<organism evidence="8 9">
    <name type="scientific">Nocardioides panzhihuensis</name>
    <dbReference type="NCBI Taxonomy" id="860243"/>
    <lineage>
        <taxon>Bacteria</taxon>
        <taxon>Bacillati</taxon>
        <taxon>Actinomycetota</taxon>
        <taxon>Actinomycetes</taxon>
        <taxon>Propionibacteriales</taxon>
        <taxon>Nocardioidaceae</taxon>
        <taxon>Nocardioides</taxon>
    </lineage>
</organism>
<keyword evidence="4 6" id="KW-0472">Membrane</keyword>
<dbReference type="SUPFAM" id="SSF103473">
    <property type="entry name" value="MFS general substrate transporter"/>
    <property type="match status" value="2"/>
</dbReference>
<protein>
    <submittedName>
        <fullName evidence="8">MFS family permease</fullName>
    </submittedName>
</protein>
<dbReference type="Proteomes" id="UP000564496">
    <property type="component" value="Unassembled WGS sequence"/>
</dbReference>
<dbReference type="AlphaFoldDB" id="A0A7Z0ITR9"/>
<evidence type="ECO:0000256" key="1">
    <source>
        <dbReference type="ARBA" id="ARBA00004651"/>
    </source>
</evidence>
<comment type="subcellular location">
    <subcellularLocation>
        <location evidence="1">Cell membrane</location>
        <topology evidence="1">Multi-pass membrane protein</topology>
    </subcellularLocation>
</comment>
<proteinExistence type="predicted"/>
<dbReference type="PANTHER" id="PTHR23542">
    <property type="match status" value="1"/>
</dbReference>
<keyword evidence="3 6" id="KW-1133">Transmembrane helix</keyword>
<feature type="transmembrane region" description="Helical" evidence="6">
    <location>
        <begin position="104"/>
        <end position="122"/>
    </location>
</feature>
<feature type="transmembrane region" description="Helical" evidence="6">
    <location>
        <begin position="296"/>
        <end position="313"/>
    </location>
</feature>
<dbReference type="RefSeq" id="WP_179659748.1">
    <property type="nucleotide sequence ID" value="NZ_JACBZR010000001.1"/>
</dbReference>
<feature type="region of interest" description="Disordered" evidence="5">
    <location>
        <begin position="197"/>
        <end position="224"/>
    </location>
</feature>
<feature type="transmembrane region" description="Helical" evidence="6">
    <location>
        <begin position="378"/>
        <end position="400"/>
    </location>
</feature>
<accession>A0A7Z0ITR9</accession>
<feature type="transmembrane region" description="Helical" evidence="6">
    <location>
        <begin position="81"/>
        <end position="98"/>
    </location>
</feature>
<dbReference type="EMBL" id="JACBZR010000001">
    <property type="protein sequence ID" value="NYI79444.1"/>
    <property type="molecule type" value="Genomic_DNA"/>
</dbReference>
<evidence type="ECO:0000313" key="9">
    <source>
        <dbReference type="Proteomes" id="UP000564496"/>
    </source>
</evidence>
<feature type="transmembrane region" description="Helical" evidence="6">
    <location>
        <begin position="49"/>
        <end position="69"/>
    </location>
</feature>
<feature type="transmembrane region" description="Helical" evidence="6">
    <location>
        <begin position="352"/>
        <end position="372"/>
    </location>
</feature>
<dbReference type="PROSITE" id="PS50850">
    <property type="entry name" value="MFS"/>
    <property type="match status" value="1"/>
</dbReference>
<evidence type="ECO:0000256" key="6">
    <source>
        <dbReference type="SAM" id="Phobius"/>
    </source>
</evidence>
<name>A0A7Z0ITR9_9ACTN</name>
<dbReference type="InterPro" id="IPR011701">
    <property type="entry name" value="MFS"/>
</dbReference>
<evidence type="ECO:0000256" key="5">
    <source>
        <dbReference type="SAM" id="MobiDB-lite"/>
    </source>
</evidence>
<dbReference type="GO" id="GO:0022857">
    <property type="term" value="F:transmembrane transporter activity"/>
    <property type="evidence" value="ECO:0007669"/>
    <property type="project" value="InterPro"/>
</dbReference>
<feature type="transmembrane region" description="Helical" evidence="6">
    <location>
        <begin position="229"/>
        <end position="250"/>
    </location>
</feature>
<dbReference type="PANTHER" id="PTHR23542:SF1">
    <property type="entry name" value="MAJOR FACILITATOR SUPERFAMILY (MFS) PROFILE DOMAIN-CONTAINING PROTEIN"/>
    <property type="match status" value="1"/>
</dbReference>
<dbReference type="GO" id="GO:0005886">
    <property type="term" value="C:plasma membrane"/>
    <property type="evidence" value="ECO:0007669"/>
    <property type="project" value="UniProtKB-SubCell"/>
</dbReference>
<evidence type="ECO:0000313" key="8">
    <source>
        <dbReference type="EMBL" id="NYI79444.1"/>
    </source>
</evidence>
<reference evidence="8 9" key="1">
    <citation type="submission" date="2020-07" db="EMBL/GenBank/DDBJ databases">
        <title>Sequencing the genomes of 1000 actinobacteria strains.</title>
        <authorList>
            <person name="Klenk H.-P."/>
        </authorList>
    </citation>
    <scope>NUCLEOTIDE SEQUENCE [LARGE SCALE GENOMIC DNA]</scope>
    <source>
        <strain evidence="8 9">DSM 26487</strain>
    </source>
</reference>
<dbReference type="InterPro" id="IPR036259">
    <property type="entry name" value="MFS_trans_sf"/>
</dbReference>
<feature type="transmembrane region" description="Helical" evidence="6">
    <location>
        <begin position="319"/>
        <end position="340"/>
    </location>
</feature>
<dbReference type="Pfam" id="PF07690">
    <property type="entry name" value="MFS_1"/>
    <property type="match status" value="1"/>
</dbReference>
<dbReference type="Gene3D" id="1.20.1250.20">
    <property type="entry name" value="MFS general substrate transporter like domains"/>
    <property type="match status" value="2"/>
</dbReference>
<sequence length="429" mass="45175">MSFKTYADLWRIPDVRRILVLGLFLRIPMPASAVIVTLHVVGPLDRSYAQAGLVSTALAIAMAISAPWLGRLLDRLGLRRTLLLPLAVLPIAWSIAPWVGYFPLLALVAVAGLFTVPSFSIVRQVMLRSVGPGQRTAALSADAIMTELAFMAGPVLGVLGASYFGTSWALLMIQWLGIVAAVLLWLLNPRITEGDPTVPSDAVPSDAVPSDAVPSDTGRPARRFRPPSWLSPGVALLLAGTFTASLILIAEDLGTVAAMRDFDRTPLLGLVMAIWALGSLLGALIYGALNSHPPTSVMLVLLGATTVLTAFAWDPISFTALLLLSGFFCAPTLTAALEAITRHVPSSVRGEVMGWHGSAITLGSAVGAPAAGFAIDLIGWPGGFVLGGGLGLLIAAAIWLTTRRMSSPAETTERGRAASLLVRSRRARE</sequence>
<gene>
    <name evidence="8" type="ORF">BJ988_004092</name>
</gene>
<evidence type="ECO:0000256" key="2">
    <source>
        <dbReference type="ARBA" id="ARBA00022692"/>
    </source>
</evidence>
<keyword evidence="2 6" id="KW-0812">Transmembrane</keyword>
<comment type="caution">
    <text evidence="8">The sequence shown here is derived from an EMBL/GenBank/DDBJ whole genome shotgun (WGS) entry which is preliminary data.</text>
</comment>
<feature type="transmembrane region" description="Helical" evidence="6">
    <location>
        <begin position="270"/>
        <end position="289"/>
    </location>
</feature>
<feature type="transmembrane region" description="Helical" evidence="6">
    <location>
        <begin position="168"/>
        <end position="187"/>
    </location>
</feature>
<feature type="domain" description="Major facilitator superfamily (MFS) profile" evidence="7">
    <location>
        <begin position="169"/>
        <end position="429"/>
    </location>
</feature>